<gene>
    <name evidence="2" type="ORF">X975_11558</name>
</gene>
<feature type="chain" id="PRO_5001829305" evidence="1">
    <location>
        <begin position="24"/>
        <end position="38"/>
    </location>
</feature>
<keyword evidence="1" id="KW-0732">Signal</keyword>
<dbReference type="AlphaFoldDB" id="A0A087T4L4"/>
<dbReference type="OrthoDB" id="6437073at2759"/>
<dbReference type="EMBL" id="KK113381">
    <property type="protein sequence ID" value="KFM60053.1"/>
    <property type="molecule type" value="Genomic_DNA"/>
</dbReference>
<sequence length="38" mass="4484">MIPFSKRVFFALLILTQNVFIFCKDTCNEEEKESILDT</sequence>
<accession>A0A087T4L4</accession>
<feature type="signal peptide" evidence="1">
    <location>
        <begin position="1"/>
        <end position="23"/>
    </location>
</feature>
<evidence type="ECO:0000256" key="1">
    <source>
        <dbReference type="SAM" id="SignalP"/>
    </source>
</evidence>
<name>A0A087T4L4_STEMI</name>
<feature type="non-terminal residue" evidence="2">
    <location>
        <position position="38"/>
    </location>
</feature>
<evidence type="ECO:0000313" key="3">
    <source>
        <dbReference type="Proteomes" id="UP000054359"/>
    </source>
</evidence>
<dbReference type="Proteomes" id="UP000054359">
    <property type="component" value="Unassembled WGS sequence"/>
</dbReference>
<proteinExistence type="predicted"/>
<evidence type="ECO:0000313" key="2">
    <source>
        <dbReference type="EMBL" id="KFM60053.1"/>
    </source>
</evidence>
<reference evidence="2 3" key="1">
    <citation type="submission" date="2013-11" db="EMBL/GenBank/DDBJ databases">
        <title>Genome sequencing of Stegodyphus mimosarum.</title>
        <authorList>
            <person name="Bechsgaard J."/>
        </authorList>
    </citation>
    <scope>NUCLEOTIDE SEQUENCE [LARGE SCALE GENOMIC DNA]</scope>
</reference>
<organism evidence="2 3">
    <name type="scientific">Stegodyphus mimosarum</name>
    <name type="common">African social velvet spider</name>
    <dbReference type="NCBI Taxonomy" id="407821"/>
    <lineage>
        <taxon>Eukaryota</taxon>
        <taxon>Metazoa</taxon>
        <taxon>Ecdysozoa</taxon>
        <taxon>Arthropoda</taxon>
        <taxon>Chelicerata</taxon>
        <taxon>Arachnida</taxon>
        <taxon>Araneae</taxon>
        <taxon>Araneomorphae</taxon>
        <taxon>Entelegynae</taxon>
        <taxon>Eresoidea</taxon>
        <taxon>Eresidae</taxon>
        <taxon>Stegodyphus</taxon>
    </lineage>
</organism>
<protein>
    <submittedName>
        <fullName evidence="2">Uncharacterized protein</fullName>
    </submittedName>
</protein>
<keyword evidence="3" id="KW-1185">Reference proteome</keyword>